<dbReference type="PANTHER" id="PTHR46421:SF1">
    <property type="entry name" value="PROGRAMMED CELL DEATH PROTEIN 2-LIKE"/>
    <property type="match status" value="1"/>
</dbReference>
<comment type="caution">
    <text evidence="2">The sequence shown here is derived from an EMBL/GenBank/DDBJ whole genome shotgun (WGS) entry which is preliminary data.</text>
</comment>
<evidence type="ECO:0000313" key="3">
    <source>
        <dbReference type="Proteomes" id="UP000614350"/>
    </source>
</evidence>
<proteinExistence type="predicted"/>
<dbReference type="EMBL" id="JACSEA010000005">
    <property type="protein sequence ID" value="KAF7400471.1"/>
    <property type="molecule type" value="Genomic_DNA"/>
</dbReference>
<name>A0A834KAS0_VESVU</name>
<dbReference type="Proteomes" id="UP000614350">
    <property type="component" value="Unassembled WGS sequence"/>
</dbReference>
<reference evidence="2" key="1">
    <citation type="journal article" date="2020" name="G3 (Bethesda)">
        <title>High-Quality Assemblies for Three Invasive Social Wasps from the &lt;i&gt;Vespula&lt;/i&gt; Genus.</title>
        <authorList>
            <person name="Harrop T.W.R."/>
            <person name="Guhlin J."/>
            <person name="McLaughlin G.M."/>
            <person name="Permina E."/>
            <person name="Stockwell P."/>
            <person name="Gilligan J."/>
            <person name="Le Lec M.F."/>
            <person name="Gruber M.A.M."/>
            <person name="Quinn O."/>
            <person name="Lovegrove M."/>
            <person name="Duncan E.J."/>
            <person name="Remnant E.J."/>
            <person name="Van Eeckhoven J."/>
            <person name="Graham B."/>
            <person name="Knapp R.A."/>
            <person name="Langford K.W."/>
            <person name="Kronenberg Z."/>
            <person name="Press M.O."/>
            <person name="Eacker S.M."/>
            <person name="Wilson-Rankin E.E."/>
            <person name="Purcell J."/>
            <person name="Lester P.J."/>
            <person name="Dearden P.K."/>
        </authorList>
    </citation>
    <scope>NUCLEOTIDE SEQUENCE</scope>
    <source>
        <strain evidence="2">Marl-1</strain>
    </source>
</reference>
<dbReference type="InterPro" id="IPR052815">
    <property type="entry name" value="PDCD2-like_regulator"/>
</dbReference>
<dbReference type="PANTHER" id="PTHR46421">
    <property type="entry name" value="PROGRAMMED CELL DEATH PROTEIN 2-LIKE"/>
    <property type="match status" value="1"/>
</dbReference>
<dbReference type="Pfam" id="PF04194">
    <property type="entry name" value="PDCD2_C"/>
    <property type="match status" value="1"/>
</dbReference>
<gene>
    <name evidence="2" type="ORF">HZH66_005655</name>
</gene>
<dbReference type="AlphaFoldDB" id="A0A834KAS0"/>
<feature type="domain" description="Programmed cell death protein 2 C-terminal" evidence="1">
    <location>
        <begin position="267"/>
        <end position="369"/>
    </location>
</feature>
<sequence length="373" mass="42295">MARNNRTKVYLGYEDDYVTDKHRNLINFTTNKIGGFPDWHGKNTLSSPQCRLCGLHQLLALQLYAPLENSKYHRTLYIFACINPNCWNHNESWTCLRIQSLENERADDWGDNLNDNSCEHNGNNMLSNVPIDFNHSMQSAIGKDFVDDFAVLQVDDPNANSPASIESPIGGAVGKVDSSQASAEIEGEESEVIESNTEEKYFFTEIFISVDEEASNIDVPQHVRELLLEYQHTKPDASPTFVPESNDSKNAGTDIEKYEKSVPLHGDEMFHNFVSRIQDNPGQLLRYCRDNSATLLLYPISGCIGKCRHCGAEMTFELQVLPTLIPKLTLQPQNEENFQIEFGTVLIFTCLKSCWSSTDSYREEHIIVQAERL</sequence>
<evidence type="ECO:0000313" key="2">
    <source>
        <dbReference type="EMBL" id="KAF7400471.1"/>
    </source>
</evidence>
<organism evidence="2 3">
    <name type="scientific">Vespula vulgaris</name>
    <name type="common">Yellow jacket</name>
    <name type="synonym">Wasp</name>
    <dbReference type="NCBI Taxonomy" id="7454"/>
    <lineage>
        <taxon>Eukaryota</taxon>
        <taxon>Metazoa</taxon>
        <taxon>Ecdysozoa</taxon>
        <taxon>Arthropoda</taxon>
        <taxon>Hexapoda</taxon>
        <taxon>Insecta</taxon>
        <taxon>Pterygota</taxon>
        <taxon>Neoptera</taxon>
        <taxon>Endopterygota</taxon>
        <taxon>Hymenoptera</taxon>
        <taxon>Apocrita</taxon>
        <taxon>Aculeata</taxon>
        <taxon>Vespoidea</taxon>
        <taxon>Vespidae</taxon>
        <taxon>Vespinae</taxon>
        <taxon>Vespula</taxon>
    </lineage>
</organism>
<protein>
    <recommendedName>
        <fullName evidence="1">Programmed cell death protein 2 C-terminal domain-containing protein</fullName>
    </recommendedName>
</protein>
<dbReference type="GO" id="GO:0005737">
    <property type="term" value="C:cytoplasm"/>
    <property type="evidence" value="ECO:0007669"/>
    <property type="project" value="InterPro"/>
</dbReference>
<keyword evidence="3" id="KW-1185">Reference proteome</keyword>
<evidence type="ECO:0000259" key="1">
    <source>
        <dbReference type="Pfam" id="PF04194"/>
    </source>
</evidence>
<dbReference type="GO" id="GO:0006915">
    <property type="term" value="P:apoptotic process"/>
    <property type="evidence" value="ECO:0007669"/>
    <property type="project" value="TreeGrafter"/>
</dbReference>
<dbReference type="InterPro" id="IPR007320">
    <property type="entry name" value="PDCD2_C"/>
</dbReference>
<accession>A0A834KAS0</accession>